<feature type="region of interest" description="Disordered" evidence="1">
    <location>
        <begin position="1"/>
        <end position="42"/>
    </location>
</feature>
<gene>
    <name evidence="2" type="ORF">Sradi_0466800</name>
</gene>
<name>A0AAW2W6Y7_SESRA</name>
<evidence type="ECO:0000313" key="2">
    <source>
        <dbReference type="EMBL" id="KAL0437589.1"/>
    </source>
</evidence>
<organism evidence="2">
    <name type="scientific">Sesamum radiatum</name>
    <name type="common">Black benniseed</name>
    <dbReference type="NCBI Taxonomy" id="300843"/>
    <lineage>
        <taxon>Eukaryota</taxon>
        <taxon>Viridiplantae</taxon>
        <taxon>Streptophyta</taxon>
        <taxon>Embryophyta</taxon>
        <taxon>Tracheophyta</taxon>
        <taxon>Spermatophyta</taxon>
        <taxon>Magnoliopsida</taxon>
        <taxon>eudicotyledons</taxon>
        <taxon>Gunneridae</taxon>
        <taxon>Pentapetalae</taxon>
        <taxon>asterids</taxon>
        <taxon>lamiids</taxon>
        <taxon>Lamiales</taxon>
        <taxon>Pedaliaceae</taxon>
        <taxon>Sesamum</taxon>
    </lineage>
</organism>
<reference evidence="2" key="1">
    <citation type="submission" date="2020-06" db="EMBL/GenBank/DDBJ databases">
        <authorList>
            <person name="Li T."/>
            <person name="Hu X."/>
            <person name="Zhang T."/>
            <person name="Song X."/>
            <person name="Zhang H."/>
            <person name="Dai N."/>
            <person name="Sheng W."/>
            <person name="Hou X."/>
            <person name="Wei L."/>
        </authorList>
    </citation>
    <scope>NUCLEOTIDE SEQUENCE</scope>
    <source>
        <strain evidence="2">G02</strain>
        <tissue evidence="2">Leaf</tissue>
    </source>
</reference>
<protein>
    <submittedName>
        <fullName evidence="2">Uncharacterized protein</fullName>
    </submittedName>
</protein>
<evidence type="ECO:0000256" key="1">
    <source>
        <dbReference type="SAM" id="MobiDB-lite"/>
    </source>
</evidence>
<proteinExistence type="predicted"/>
<reference evidence="2" key="2">
    <citation type="journal article" date="2024" name="Plant">
        <title>Genomic evolution and insights into agronomic trait innovations of Sesamum species.</title>
        <authorList>
            <person name="Miao H."/>
            <person name="Wang L."/>
            <person name="Qu L."/>
            <person name="Liu H."/>
            <person name="Sun Y."/>
            <person name="Le M."/>
            <person name="Wang Q."/>
            <person name="Wei S."/>
            <person name="Zheng Y."/>
            <person name="Lin W."/>
            <person name="Duan Y."/>
            <person name="Cao H."/>
            <person name="Xiong S."/>
            <person name="Wang X."/>
            <person name="Wei L."/>
            <person name="Li C."/>
            <person name="Ma Q."/>
            <person name="Ju M."/>
            <person name="Zhao R."/>
            <person name="Li G."/>
            <person name="Mu C."/>
            <person name="Tian Q."/>
            <person name="Mei H."/>
            <person name="Zhang T."/>
            <person name="Gao T."/>
            <person name="Zhang H."/>
        </authorList>
    </citation>
    <scope>NUCLEOTIDE SEQUENCE</scope>
    <source>
        <strain evidence="2">G02</strain>
    </source>
</reference>
<sequence>MSRRSPRGDRDINQSPTRKELLNIEIIPGHPDKTTRIGSQMSEETKKEVVRCFQCNADIFAWTPQDLKGIDPKVTTHYHNIDPSVKLVKQKKRHFGSEKDKIIQTKVDKLMAAGH</sequence>
<comment type="caution">
    <text evidence="2">The sequence shown here is derived from an EMBL/GenBank/DDBJ whole genome shotgun (WGS) entry which is preliminary data.</text>
</comment>
<feature type="compositionally biased region" description="Basic and acidic residues" evidence="1">
    <location>
        <begin position="1"/>
        <end position="22"/>
    </location>
</feature>
<dbReference type="AlphaFoldDB" id="A0AAW2W6Y7"/>
<dbReference type="EMBL" id="JACGWJ010000002">
    <property type="protein sequence ID" value="KAL0437589.1"/>
    <property type="molecule type" value="Genomic_DNA"/>
</dbReference>
<accession>A0AAW2W6Y7</accession>